<sequence length="139" mass="15670">MAATSRSRKTLITENSAALRSVWHHNDLVVIDSGALPLEDVFKLICEGENLPVIAEEELQSLRARSMLHCVCLKPYNSRSMVSCSQCGEWYHTYCVKLHWRTEAYVCSACCPAESSPHIDPLKSMELKTPLLSHRRPGQ</sequence>
<comment type="caution">
    <text evidence="7">The sequence shown here is derived from an EMBL/GenBank/DDBJ whole genome shotgun (WGS) entry which is preliminary data.</text>
</comment>
<dbReference type="InterPro" id="IPR019787">
    <property type="entry name" value="Znf_PHD-finger"/>
</dbReference>
<dbReference type="GO" id="GO:0005634">
    <property type="term" value="C:nucleus"/>
    <property type="evidence" value="ECO:0007669"/>
    <property type="project" value="UniProtKB-SubCell"/>
</dbReference>
<dbReference type="EMBL" id="CAKOAT010930710">
    <property type="protein sequence ID" value="CAH8391165.1"/>
    <property type="molecule type" value="Genomic_DNA"/>
</dbReference>
<evidence type="ECO:0000256" key="1">
    <source>
        <dbReference type="ARBA" id="ARBA00004123"/>
    </source>
</evidence>
<dbReference type="FunFam" id="3.30.40.10:FF:000507">
    <property type="entry name" value="Transcription factor jumonji (JmjC) domain-containing protein"/>
    <property type="match status" value="1"/>
</dbReference>
<reference evidence="7 8" key="1">
    <citation type="submission" date="2022-03" db="EMBL/GenBank/DDBJ databases">
        <authorList>
            <person name="Macdonald S."/>
            <person name="Ahmed S."/>
            <person name="Newling K."/>
        </authorList>
    </citation>
    <scope>NUCLEOTIDE SEQUENCE [LARGE SCALE GENOMIC DNA]</scope>
</reference>
<dbReference type="Pfam" id="PF00628">
    <property type="entry name" value="PHD"/>
    <property type="match status" value="1"/>
</dbReference>
<evidence type="ECO:0000256" key="4">
    <source>
        <dbReference type="ARBA" id="ARBA00022833"/>
    </source>
</evidence>
<dbReference type="AlphaFoldDB" id="A0ABC8M4I0"/>
<evidence type="ECO:0000256" key="2">
    <source>
        <dbReference type="ARBA" id="ARBA00022723"/>
    </source>
</evidence>
<dbReference type="PANTHER" id="PTHR46174">
    <property type="entry name" value="CXXC-TYPE ZINC FINGER PROTEIN 1"/>
    <property type="match status" value="1"/>
</dbReference>
<feature type="domain" description="Zinc finger PHD-type" evidence="6">
    <location>
        <begin position="69"/>
        <end position="111"/>
    </location>
</feature>
<gene>
    <name evidence="7" type="ORF">ERUC_LOCUS43648</name>
</gene>
<keyword evidence="4" id="KW-0862">Zinc</keyword>
<keyword evidence="3" id="KW-0863">Zinc-finger</keyword>
<dbReference type="SUPFAM" id="SSF57903">
    <property type="entry name" value="FYVE/PHD zinc finger"/>
    <property type="match status" value="1"/>
</dbReference>
<evidence type="ECO:0000259" key="6">
    <source>
        <dbReference type="SMART" id="SM00249"/>
    </source>
</evidence>
<keyword evidence="5" id="KW-0539">Nucleus</keyword>
<evidence type="ECO:0000256" key="3">
    <source>
        <dbReference type="ARBA" id="ARBA00022771"/>
    </source>
</evidence>
<comment type="subcellular location">
    <subcellularLocation>
        <location evidence="1">Nucleus</location>
    </subcellularLocation>
</comment>
<keyword evidence="2" id="KW-0479">Metal-binding</keyword>
<evidence type="ECO:0000256" key="5">
    <source>
        <dbReference type="ARBA" id="ARBA00023242"/>
    </source>
</evidence>
<dbReference type="Gene3D" id="3.30.40.10">
    <property type="entry name" value="Zinc/RING finger domain, C3HC4 (zinc finger)"/>
    <property type="match status" value="1"/>
</dbReference>
<evidence type="ECO:0000313" key="8">
    <source>
        <dbReference type="Proteomes" id="UP001642260"/>
    </source>
</evidence>
<accession>A0ABC8M4I0</accession>
<dbReference type="SMART" id="SM00249">
    <property type="entry name" value="PHD"/>
    <property type="match status" value="1"/>
</dbReference>
<proteinExistence type="predicted"/>
<organism evidence="7 8">
    <name type="scientific">Eruca vesicaria subsp. sativa</name>
    <name type="common">Garden rocket</name>
    <name type="synonym">Eruca sativa</name>
    <dbReference type="NCBI Taxonomy" id="29727"/>
    <lineage>
        <taxon>Eukaryota</taxon>
        <taxon>Viridiplantae</taxon>
        <taxon>Streptophyta</taxon>
        <taxon>Embryophyta</taxon>
        <taxon>Tracheophyta</taxon>
        <taxon>Spermatophyta</taxon>
        <taxon>Magnoliopsida</taxon>
        <taxon>eudicotyledons</taxon>
        <taxon>Gunneridae</taxon>
        <taxon>Pentapetalae</taxon>
        <taxon>rosids</taxon>
        <taxon>malvids</taxon>
        <taxon>Brassicales</taxon>
        <taxon>Brassicaceae</taxon>
        <taxon>Brassiceae</taxon>
        <taxon>Eruca</taxon>
    </lineage>
</organism>
<dbReference type="PROSITE" id="PS01359">
    <property type="entry name" value="ZF_PHD_1"/>
    <property type="match status" value="1"/>
</dbReference>
<dbReference type="PANTHER" id="PTHR46174:SF1">
    <property type="entry name" value="CXXC-TYPE ZINC FINGER PROTEIN 1"/>
    <property type="match status" value="1"/>
</dbReference>
<keyword evidence="8" id="KW-1185">Reference proteome</keyword>
<dbReference type="InterPro" id="IPR037869">
    <property type="entry name" value="Spp1/CFP1"/>
</dbReference>
<name>A0ABC8M4I0_ERUVS</name>
<protein>
    <recommendedName>
        <fullName evidence="6">Zinc finger PHD-type domain-containing protein</fullName>
    </recommendedName>
</protein>
<dbReference type="GO" id="GO:0008270">
    <property type="term" value="F:zinc ion binding"/>
    <property type="evidence" value="ECO:0007669"/>
    <property type="project" value="UniProtKB-KW"/>
</dbReference>
<dbReference type="InterPro" id="IPR011011">
    <property type="entry name" value="Znf_FYVE_PHD"/>
</dbReference>
<dbReference type="InterPro" id="IPR019786">
    <property type="entry name" value="Zinc_finger_PHD-type_CS"/>
</dbReference>
<dbReference type="Proteomes" id="UP001642260">
    <property type="component" value="Unassembled WGS sequence"/>
</dbReference>
<evidence type="ECO:0000313" key="7">
    <source>
        <dbReference type="EMBL" id="CAH8391165.1"/>
    </source>
</evidence>
<dbReference type="InterPro" id="IPR001965">
    <property type="entry name" value="Znf_PHD"/>
</dbReference>
<dbReference type="InterPro" id="IPR013083">
    <property type="entry name" value="Znf_RING/FYVE/PHD"/>
</dbReference>